<proteinExistence type="predicted"/>
<dbReference type="CDD" id="cd00155">
    <property type="entry name" value="RasGEF"/>
    <property type="match status" value="1"/>
</dbReference>
<dbReference type="InterPro" id="IPR023578">
    <property type="entry name" value="Ras_GEF_dom_sf"/>
</dbReference>
<dbReference type="InterPro" id="IPR008937">
    <property type="entry name" value="Ras-like_GEF"/>
</dbReference>
<dbReference type="InterPro" id="IPR001895">
    <property type="entry name" value="RASGEF_cat_dom"/>
</dbReference>
<evidence type="ECO:0000259" key="5">
    <source>
        <dbReference type="PROSITE" id="PS50212"/>
    </source>
</evidence>
<dbReference type="GO" id="GO:0007265">
    <property type="term" value="P:Ras protein signal transduction"/>
    <property type="evidence" value="ECO:0007669"/>
    <property type="project" value="TreeGrafter"/>
</dbReference>
<dbReference type="Gene3D" id="1.20.870.10">
    <property type="entry name" value="Son of sevenless (SoS) protein Chain: S domain 1"/>
    <property type="match status" value="1"/>
</dbReference>
<dbReference type="AlphaFoldDB" id="A0A167FHQ4"/>
<dbReference type="CDD" id="cd06224">
    <property type="entry name" value="REM"/>
    <property type="match status" value="1"/>
</dbReference>
<evidence type="ECO:0000259" key="4">
    <source>
        <dbReference type="PROSITE" id="PS50009"/>
    </source>
</evidence>
<dbReference type="SMART" id="SM00229">
    <property type="entry name" value="RasGEFN"/>
    <property type="match status" value="1"/>
</dbReference>
<feature type="region of interest" description="Disordered" evidence="3">
    <location>
        <begin position="1"/>
        <end position="49"/>
    </location>
</feature>
<dbReference type="GeneID" id="30034907"/>
<dbReference type="PROSITE" id="PS50212">
    <property type="entry name" value="RASGEF_NTER"/>
    <property type="match status" value="1"/>
</dbReference>
<evidence type="ECO:0000256" key="1">
    <source>
        <dbReference type="ARBA" id="ARBA00022658"/>
    </source>
</evidence>
<dbReference type="OrthoDB" id="546434at2759"/>
<dbReference type="EMBL" id="CP014503">
    <property type="protein sequence ID" value="ANB15313.1"/>
    <property type="molecule type" value="Genomic_DNA"/>
</dbReference>
<keyword evidence="1 2" id="KW-0344">Guanine-nucleotide releasing factor</keyword>
<dbReference type="InterPro" id="IPR036028">
    <property type="entry name" value="SH3-like_dom_sf"/>
</dbReference>
<dbReference type="Gene3D" id="1.10.840.10">
    <property type="entry name" value="Ras guanine-nucleotide exchange factors catalytic domain"/>
    <property type="match status" value="1"/>
</dbReference>
<dbReference type="Gene3D" id="2.30.30.40">
    <property type="entry name" value="SH3 Domains"/>
    <property type="match status" value="1"/>
</dbReference>
<dbReference type="SMART" id="SM00147">
    <property type="entry name" value="RasGEF"/>
    <property type="match status" value="1"/>
</dbReference>
<feature type="domain" description="Ras-GEF" evidence="4">
    <location>
        <begin position="969"/>
        <end position="1212"/>
    </location>
</feature>
<dbReference type="SUPFAM" id="SSF48366">
    <property type="entry name" value="Ras GEF"/>
    <property type="match status" value="1"/>
</dbReference>
<dbReference type="SUPFAM" id="SSF50044">
    <property type="entry name" value="SH3-domain"/>
    <property type="match status" value="1"/>
</dbReference>
<dbReference type="PANTHER" id="PTHR23113">
    <property type="entry name" value="GUANINE NUCLEOTIDE EXCHANGE FACTOR"/>
    <property type="match status" value="1"/>
</dbReference>
<dbReference type="Pfam" id="PF00617">
    <property type="entry name" value="RasGEF"/>
    <property type="match status" value="1"/>
</dbReference>
<dbReference type="InterPro" id="IPR000651">
    <property type="entry name" value="Ras-like_Gua-exchang_fac_N"/>
</dbReference>
<dbReference type="PROSITE" id="PS50009">
    <property type="entry name" value="RASGEF_CAT"/>
    <property type="match status" value="1"/>
</dbReference>
<evidence type="ECO:0000313" key="6">
    <source>
        <dbReference type="EMBL" id="ANB15313.1"/>
    </source>
</evidence>
<dbReference type="GO" id="GO:0005085">
    <property type="term" value="F:guanyl-nucleotide exchange factor activity"/>
    <property type="evidence" value="ECO:0007669"/>
    <property type="project" value="UniProtKB-KW"/>
</dbReference>
<accession>A0A167FHQ4</accession>
<dbReference type="RefSeq" id="XP_018737790.1">
    <property type="nucleotide sequence ID" value="XM_018879920.1"/>
</dbReference>
<dbReference type="KEGG" id="slb:AWJ20_2940"/>
<dbReference type="Proteomes" id="UP000189580">
    <property type="component" value="Chromosome b"/>
</dbReference>
<evidence type="ECO:0000313" key="7">
    <source>
        <dbReference type="Proteomes" id="UP000189580"/>
    </source>
</evidence>
<feature type="domain" description="N-terminal Ras-GEF" evidence="5">
    <location>
        <begin position="726"/>
        <end position="859"/>
    </location>
</feature>
<feature type="region of interest" description="Disordered" evidence="3">
    <location>
        <begin position="124"/>
        <end position="146"/>
    </location>
</feature>
<keyword evidence="7" id="KW-1185">Reference proteome</keyword>
<evidence type="ECO:0000256" key="2">
    <source>
        <dbReference type="PROSITE-ProRule" id="PRU00168"/>
    </source>
</evidence>
<sequence>MINVSTPPLEESFDFSTNEGYKRDENQSLRRQSSIAAMSASENSSSPRQMVGNFANTNAQRISRALKFPVHRKSFNFRQALSPNTNYTTSATTPPDSPILGRNEFLPQSETAITGIDSPALEKVSKSVSDKTPTLEDQPTPKVGGYDSLTSQVAALSIAPASLRPLSLRPLSILQEDDIQAPGASAKRTSSTPAGIVHEDDDSTSDVDDEYEDAHQSSSAASSMSVDFPFLRAIHSFQSTSLSRPDNSSTEPDPATICLSFEESDIALLHSVHASGWGDATLLSTGQRGWIPTNYFSPYAETKVIPLLSAILNFVVSPKSYPLRMDPAASDKNNDKVELSPVFTFSQASITNIITGVRSLLEACGTLTRDTPVVRRSQSIRKFRKSLLTELAILVSLAKQYRNTTDDVVIDKLVVVCYKIVTKAVMFLDVWVVDVNLNEEDRISGNFDEPTSVSTGSTATAVVAPAALTTSSSFTANRRNTASENRVSVVFHSQPPFANQRLDEVNEALTTYLGIFIHRMTVLDSDPSAATQLLINTRKSMLACRELLATVESISSKSLPRNRDLENSKDKLFIRIRTLVTVAREVVCDTNSETKSTSTESLIQNATGCAQTACECVVRCRNILSRIGDFQLPSNREYPDFTDTRSTPQYRGREVHSVISVESEAPASSVAASYSSATMVSSPTKSVLPDIPALSPIVSRESRVSASNTELDDLDGHRNLDVVEDDNGKIRAASLESLIILLTDEGIQQDPFLVSTFFLTFRLFTSARDVFDILLKRYEVNTNEIGLPLKRVEDLSSRRVKIFNFMKRWMESHWKPSDNVILDDVVVLSENHFKNILPNANLIITHLATKLSYGESEPIIPRQIALPAGNQYSAMISATASSVSMVSRTLPKHQVNLLNKANESNGFIGDDLGLANDDDLKSTVSNSTWTSSLRVRHSLAGAGSLVNYHMNGSMATNNGTHFVTILDFDPADIANQLTIMDSSVFCKVKPEELLDQNFTKKKRELGLSPNVSKMTAMSNQLSAFVGDSILGGDIPAKSRRNLLKQWIKIAEKCFELRNFNSLLSIISALQSVNIMRLKRIWELLPLKYNTSFQNLKKLLIPDKNFAYYRSKLKDQSPPCIPYLGLYLSDLIFIEEGNAKTRPLPSGTEGINLDRYERLTKLIGGLQQFQVSYRLTSSRELQTWLRGEMTKSHQAVTRDLNGLWRRSCLVEPKN</sequence>
<gene>
    <name evidence="6" type="primary">CDC25</name>
    <name evidence="6" type="ORF">AWJ20_2940</name>
</gene>
<dbReference type="PANTHER" id="PTHR23113:SF354">
    <property type="entry name" value="BUD SITE SELECTION PROTEIN 5"/>
    <property type="match status" value="1"/>
</dbReference>
<name>A0A167FHQ4_9ASCO</name>
<dbReference type="InterPro" id="IPR036964">
    <property type="entry name" value="RASGEF_cat_dom_sf"/>
</dbReference>
<evidence type="ECO:0000256" key="3">
    <source>
        <dbReference type="SAM" id="MobiDB-lite"/>
    </source>
</evidence>
<protein>
    <submittedName>
        <fullName evidence="6">Ras family guanine nucleotide exchange factor CDC25</fullName>
    </submittedName>
</protein>
<feature type="compositionally biased region" description="Polar residues" evidence="3">
    <location>
        <begin position="29"/>
        <end position="49"/>
    </location>
</feature>
<reference evidence="6 7" key="1">
    <citation type="submission" date="2016-02" db="EMBL/GenBank/DDBJ databases">
        <title>Complete genome sequence and transcriptome regulation of the pentose utilising yeast Sugiyamaella lignohabitans.</title>
        <authorList>
            <person name="Bellasio M."/>
            <person name="Peymann A."/>
            <person name="Valli M."/>
            <person name="Sipitzky M."/>
            <person name="Graf A."/>
            <person name="Sauer M."/>
            <person name="Marx H."/>
            <person name="Mattanovich D."/>
        </authorList>
    </citation>
    <scope>NUCLEOTIDE SEQUENCE [LARGE SCALE GENOMIC DNA]</scope>
    <source>
        <strain evidence="6 7">CBS 10342</strain>
    </source>
</reference>
<dbReference type="GO" id="GO:0005886">
    <property type="term" value="C:plasma membrane"/>
    <property type="evidence" value="ECO:0007669"/>
    <property type="project" value="TreeGrafter"/>
</dbReference>
<dbReference type="Pfam" id="PF00618">
    <property type="entry name" value="RasGEF_N"/>
    <property type="match status" value="1"/>
</dbReference>
<organism evidence="6 7">
    <name type="scientific">Sugiyamaella lignohabitans</name>
    <dbReference type="NCBI Taxonomy" id="796027"/>
    <lineage>
        <taxon>Eukaryota</taxon>
        <taxon>Fungi</taxon>
        <taxon>Dikarya</taxon>
        <taxon>Ascomycota</taxon>
        <taxon>Saccharomycotina</taxon>
        <taxon>Dipodascomycetes</taxon>
        <taxon>Dipodascales</taxon>
        <taxon>Trichomonascaceae</taxon>
        <taxon>Sugiyamaella</taxon>
    </lineage>
</organism>
<feature type="region of interest" description="Disordered" evidence="3">
    <location>
        <begin position="179"/>
        <end position="220"/>
    </location>
</feature>
<feature type="compositionally biased region" description="Acidic residues" evidence="3">
    <location>
        <begin position="199"/>
        <end position="212"/>
    </location>
</feature>